<dbReference type="RefSeq" id="WP_230304271.1">
    <property type="nucleotide sequence ID" value="NZ_CAKKMG010000173.1"/>
</dbReference>
<comment type="caution">
    <text evidence="2">The sequence shown here is derived from an EMBL/GenBank/DDBJ whole genome shotgun (WGS) entry which is preliminary data.</text>
</comment>
<dbReference type="Gene3D" id="3.30.200.20">
    <property type="entry name" value="Phosphorylase Kinase, domain 1"/>
    <property type="match status" value="1"/>
</dbReference>
<organism evidence="2 3">
    <name type="scientific">Peribacillus simplex</name>
    <dbReference type="NCBI Taxonomy" id="1478"/>
    <lineage>
        <taxon>Bacteria</taxon>
        <taxon>Bacillati</taxon>
        <taxon>Bacillota</taxon>
        <taxon>Bacilli</taxon>
        <taxon>Bacillales</taxon>
        <taxon>Bacillaceae</taxon>
        <taxon>Peribacillus</taxon>
    </lineage>
</organism>
<gene>
    <name evidence="2" type="ORF">SRABI133_05178</name>
</gene>
<dbReference type="PANTHER" id="PTHR21310">
    <property type="entry name" value="AMINOGLYCOSIDE PHOSPHOTRANSFERASE-RELATED-RELATED"/>
    <property type="match status" value="1"/>
</dbReference>
<dbReference type="Pfam" id="PF01636">
    <property type="entry name" value="APH"/>
    <property type="match status" value="1"/>
</dbReference>
<proteinExistence type="predicted"/>
<name>A0A9W4L7V6_9BACI</name>
<dbReference type="EMBL" id="CAKKMG010000173">
    <property type="protein sequence ID" value="CAH0316862.1"/>
    <property type="molecule type" value="Genomic_DNA"/>
</dbReference>
<dbReference type="InterPro" id="IPR011009">
    <property type="entry name" value="Kinase-like_dom_sf"/>
</dbReference>
<feature type="domain" description="Aminoglycoside phosphotransferase" evidence="1">
    <location>
        <begin position="31"/>
        <end position="256"/>
    </location>
</feature>
<dbReference type="Proteomes" id="UP000789326">
    <property type="component" value="Unassembled WGS sequence"/>
</dbReference>
<dbReference type="SUPFAM" id="SSF56112">
    <property type="entry name" value="Protein kinase-like (PK-like)"/>
    <property type="match status" value="1"/>
</dbReference>
<evidence type="ECO:0000259" key="1">
    <source>
        <dbReference type="Pfam" id="PF01636"/>
    </source>
</evidence>
<dbReference type="Gene3D" id="3.90.1200.10">
    <property type="match status" value="1"/>
</dbReference>
<sequence length="294" mass="33231">MIKIDVDLVSKLINSQFPEWSNLEIKPVKKSGNDNKTFHLGNSMSVRLPSDEAYVPQVEKEQKWLPILAKHLSTQISEPLAKGEPSEDYPHPWSVNKWLDGETLTLENIDDSNQFANDLGKFLVELQSIDASEGPLAGEHNFYRGGDIVVYDDECRDAINNNVNTFNKHLLKEIWELALTSKWAGEPVWVHGDIAPGNILIENGKLCAVIDFGILGVGDPSCDAAMAWTFFDDSSRKTFKNALNFDAETWNRARGWALWKALITYNYNKQSNKAVADEQCNIIEVIINDYETER</sequence>
<protein>
    <recommendedName>
        <fullName evidence="1">Aminoglycoside phosphotransferase domain-containing protein</fullName>
    </recommendedName>
</protein>
<dbReference type="AlphaFoldDB" id="A0A9W4L7V6"/>
<dbReference type="PANTHER" id="PTHR21310:SF42">
    <property type="entry name" value="BIFUNCTIONAL AAC_APH"/>
    <property type="match status" value="1"/>
</dbReference>
<reference evidence="2" key="1">
    <citation type="submission" date="2021-11" db="EMBL/GenBank/DDBJ databases">
        <authorList>
            <person name="Bulgarelli D."/>
        </authorList>
    </citation>
    <scope>NUCLEOTIDE SEQUENCE</scope>
    <source>
        <strain evidence="2">Bi133</strain>
    </source>
</reference>
<accession>A0A9W4L7V6</accession>
<dbReference type="CDD" id="cd05155">
    <property type="entry name" value="APH_ChoK_like_1"/>
    <property type="match status" value="1"/>
</dbReference>
<dbReference type="InterPro" id="IPR002575">
    <property type="entry name" value="Aminoglycoside_PTrfase"/>
</dbReference>
<evidence type="ECO:0000313" key="3">
    <source>
        <dbReference type="Proteomes" id="UP000789326"/>
    </source>
</evidence>
<dbReference type="InterPro" id="IPR051678">
    <property type="entry name" value="AGP_Transferase"/>
</dbReference>
<evidence type="ECO:0000313" key="2">
    <source>
        <dbReference type="EMBL" id="CAH0316862.1"/>
    </source>
</evidence>